<sequence>MKYALGVLPLIAMLLVGSGFAFAENYEIKIPSGASDENFTYFWSQKDTGVTTGIITVHPGDSVTWSNADTAFHTITSISPTGERLPGPDDENGLFDSGFFTAGKSFTHQFDDLGDFYYYCTLHPWMNGVVHVVLDPGSVKSIDGIASGYSDNGLGFEVKYFLDAYLANAVHVNPDEKTLTFTLTGESNNENLTITLPNELIDNPTTVWVNGDMVDFESDSTISDNTATQLVIPIDTSTREVKIMGSSVIPEFGGIALLILTVSIISIIIFSKKTSLIALR</sequence>
<keyword evidence="3" id="KW-1133">Transmembrane helix</keyword>
<proteinExistence type="predicted"/>
<keyword evidence="2" id="KW-0186">Copper</keyword>
<name>A0A081RPU6_9ARCH</name>
<dbReference type="InterPro" id="IPR027560">
    <property type="entry name" value="PEFG-CTERM"/>
</dbReference>
<feature type="domain" description="Blue (type 1) copper" evidence="4">
    <location>
        <begin position="54"/>
        <end position="132"/>
    </location>
</feature>
<dbReference type="InterPro" id="IPR000923">
    <property type="entry name" value="BlueCu_1"/>
</dbReference>
<keyword evidence="3" id="KW-0472">Membrane</keyword>
<keyword evidence="1" id="KW-0479">Metal-binding</keyword>
<evidence type="ECO:0000256" key="1">
    <source>
        <dbReference type="ARBA" id="ARBA00022723"/>
    </source>
</evidence>
<dbReference type="AlphaFoldDB" id="A0A081RPU6"/>
<evidence type="ECO:0000256" key="3">
    <source>
        <dbReference type="SAM" id="Phobius"/>
    </source>
</evidence>
<dbReference type="PATRIC" id="fig|1502293.3.peg.155"/>
<keyword evidence="3" id="KW-0812">Transmembrane</keyword>
<evidence type="ECO:0000259" key="4">
    <source>
        <dbReference type="Pfam" id="PF00127"/>
    </source>
</evidence>
<dbReference type="GO" id="GO:0005507">
    <property type="term" value="F:copper ion binding"/>
    <property type="evidence" value="ECO:0007669"/>
    <property type="project" value="InterPro"/>
</dbReference>
<evidence type="ECO:0000256" key="2">
    <source>
        <dbReference type="ARBA" id="ARBA00023008"/>
    </source>
</evidence>
<reference evidence="5 6" key="1">
    <citation type="submission" date="2014-06" db="EMBL/GenBank/DDBJ databases">
        <authorList>
            <person name="Ngugi D.K."/>
            <person name="Blom J."/>
            <person name="Alam I."/>
            <person name="Rashid M."/>
            <person name="Ba Alawi W."/>
            <person name="Zhang G."/>
            <person name="Hikmawan T."/>
            <person name="Guan Y."/>
            <person name="Antunes A."/>
            <person name="Siam R."/>
            <person name="ElDorry H."/>
            <person name="Bajic V."/>
            <person name="Stingl U."/>
        </authorList>
    </citation>
    <scope>NUCLEOTIDE SEQUENCE [LARGE SCALE GENOMIC DNA]</scope>
    <source>
        <strain evidence="5">SCGC AAA799-N04</strain>
    </source>
</reference>
<dbReference type="Pfam" id="PF00127">
    <property type="entry name" value="Copper-bind"/>
    <property type="match status" value="1"/>
</dbReference>
<dbReference type="SUPFAM" id="SSF49503">
    <property type="entry name" value="Cupredoxins"/>
    <property type="match status" value="1"/>
</dbReference>
<dbReference type="InterPro" id="IPR052721">
    <property type="entry name" value="ET_Amicyanin"/>
</dbReference>
<feature type="transmembrane region" description="Helical" evidence="3">
    <location>
        <begin position="252"/>
        <end position="270"/>
    </location>
</feature>
<dbReference type="NCBIfam" id="TIGR04296">
    <property type="entry name" value="PEFG-CTERM"/>
    <property type="match status" value="1"/>
</dbReference>
<evidence type="ECO:0000313" key="5">
    <source>
        <dbReference type="EMBL" id="KEQ57219.1"/>
    </source>
</evidence>
<dbReference type="GO" id="GO:0009055">
    <property type="term" value="F:electron transfer activity"/>
    <property type="evidence" value="ECO:0007669"/>
    <property type="project" value="InterPro"/>
</dbReference>
<protein>
    <submittedName>
        <fullName evidence="5">Plastocyanin protein</fullName>
    </submittedName>
</protein>
<dbReference type="InterPro" id="IPR008972">
    <property type="entry name" value="Cupredoxin"/>
</dbReference>
<dbReference type="Proteomes" id="UP000028059">
    <property type="component" value="Unassembled WGS sequence"/>
</dbReference>
<accession>A0A081RPU6</accession>
<comment type="caution">
    <text evidence="5">The sequence shown here is derived from an EMBL/GenBank/DDBJ whole genome shotgun (WGS) entry which is preliminary data.</text>
</comment>
<dbReference type="EMBL" id="JOKN01000002">
    <property type="protein sequence ID" value="KEQ57219.1"/>
    <property type="molecule type" value="Genomic_DNA"/>
</dbReference>
<gene>
    <name evidence="5" type="primary">petE</name>
    <name evidence="5" type="ORF">AAA799N04_00169</name>
</gene>
<dbReference type="PANTHER" id="PTHR36507">
    <property type="entry name" value="BLL1555 PROTEIN"/>
    <property type="match status" value="1"/>
</dbReference>
<dbReference type="PANTHER" id="PTHR36507:SF1">
    <property type="entry name" value="BLL1555 PROTEIN"/>
    <property type="match status" value="1"/>
</dbReference>
<organism evidence="5 6">
    <name type="scientific">Marine Group I thaumarchaeote SCGC AAA799-N04</name>
    <dbReference type="NCBI Taxonomy" id="1502293"/>
    <lineage>
        <taxon>Archaea</taxon>
        <taxon>Nitrososphaerota</taxon>
        <taxon>Marine Group I</taxon>
    </lineage>
</organism>
<evidence type="ECO:0000313" key="6">
    <source>
        <dbReference type="Proteomes" id="UP000028059"/>
    </source>
</evidence>
<dbReference type="Gene3D" id="2.60.40.420">
    <property type="entry name" value="Cupredoxins - blue copper proteins"/>
    <property type="match status" value="1"/>
</dbReference>
<keyword evidence="6" id="KW-1185">Reference proteome</keyword>